<evidence type="ECO:0000256" key="1">
    <source>
        <dbReference type="SAM" id="MobiDB-lite"/>
    </source>
</evidence>
<dbReference type="Pfam" id="PF14223">
    <property type="entry name" value="Retrotran_gag_2"/>
    <property type="match status" value="1"/>
</dbReference>
<dbReference type="EMBL" id="AC183436">
    <property type="protein sequence ID" value="ABD63151.1"/>
    <property type="molecule type" value="Genomic_DNA"/>
</dbReference>
<sequence length="1011" mass="114344">MSHILRGRSPTASADGVLPSYVVGYPSGAFSSHAVYGHRDEYYSSSDDFSPIPLTPQFASGTSTEVTQVVKEGGHRVLRQLIIDAPFVKDTSSVQPLRNTDFLFGDSVRDPDAVFIDAEQWLHKDDGGFIYLPKIPRHRSLTELRRQAVTREMSWRLTEEHESIHCGYITHQAALGSSRSHIIGLRSGVLGLDTPPRNEFLASASTLKNRLADLGREMPATHHRFYGWVHSLDKLWWARMTKYVLSRWSEELHACGLYAAIRSTMYGLPVSAKHFFALCELYNPDSNTFLTRHGELGLALHEMHKISGLPMGQMLYQEYFPSNHELSQLKDRMPVRYETLWDLTCHYHIALVQSEPLAKRTKSHVSLKKFACYLFRNLESNSGEAICELATLTPSEVNGLLKKIDAHSYTISSPESGFPAGTKFKSFLWHATASIQPMTLLAGYLAIWLKKCVVPYQSSDILPLEVLYPAVQLAYKKELSLLPVMVANIHRGLRQISSAFTQKEDEPSARIPLTKVELPYTYLMAWFVLHCPDMMSVPSTVDRSFSSQYGECLTDEERPRGTQTHLDVGCFNWLVNISLGYLTFRVRNQCFIEPYLPCRFAHQFGYDQLYVGNPRQQLRTHGGLVEGLRTWLWTVTGCTGAKFSLPSAERQLKLTFLSCRWLLAANKTVPVKPIAELVAEEASQANSRVIWENARSQRTRSKTRRIDKEGKKIFNSTDEASGGDLEDYEDCSERGTAADKDEEFRPFSRVKPSIVAPAVRRKRLAHKPCADPQASEMDLAGDDPASDGGERGESEMSPDPIPRDFAFSGEPDLSHQETIMVQERPPKYEVAIWEKMNRNTCGVIRSCLEQELKYDVIGVTSVMKMWEILNNKYLTKSVENRLHLLRRLFRFQMSRGTSLAAYVNNYTKLLSNLANVDEKISDEYKTIILLGSLPDEEYDTFLLTLLNGRPSISYSEITNALTNYDLRRKDKETSHASTSGEALSTRGRSPYPKGGNKGRSKSRGRHRLGKN</sequence>
<dbReference type="PANTHER" id="PTHR46033">
    <property type="entry name" value="PROTEIN MAIN-LIKE 2"/>
    <property type="match status" value="1"/>
</dbReference>
<feature type="region of interest" description="Disordered" evidence="1">
    <location>
        <begin position="764"/>
        <end position="809"/>
    </location>
</feature>
<dbReference type="GO" id="GO:0010073">
    <property type="term" value="P:meristem maintenance"/>
    <property type="evidence" value="ECO:0007669"/>
    <property type="project" value="InterPro"/>
</dbReference>
<protein>
    <recommendedName>
        <fullName evidence="3">Aminotransferase-like plant mobile domain-containing protein</fullName>
    </recommendedName>
</protein>
<dbReference type="InterPro" id="IPR044824">
    <property type="entry name" value="MAIN-like"/>
</dbReference>
<accession>Q2AA06</accession>
<feature type="compositionally biased region" description="Basic and acidic residues" evidence="1">
    <location>
        <begin position="731"/>
        <end position="745"/>
    </location>
</feature>
<proteinExistence type="predicted"/>
<dbReference type="AlphaFoldDB" id="Q2AA06"/>
<dbReference type="PANTHER" id="PTHR46033:SF80">
    <property type="entry name" value="PROTEIN MAIN-LIKE 2-LIKE"/>
    <property type="match status" value="1"/>
</dbReference>
<evidence type="ECO:0008006" key="3">
    <source>
        <dbReference type="Google" id="ProtNLM"/>
    </source>
</evidence>
<feature type="compositionally biased region" description="Basic residues" evidence="1">
    <location>
        <begin position="996"/>
        <end position="1011"/>
    </location>
</feature>
<name>Q2AA06_ASPOF</name>
<organism evidence="2">
    <name type="scientific">Asparagus officinalis</name>
    <name type="common">Garden asparagus</name>
    <dbReference type="NCBI Taxonomy" id="4686"/>
    <lineage>
        <taxon>Eukaryota</taxon>
        <taxon>Viridiplantae</taxon>
        <taxon>Streptophyta</taxon>
        <taxon>Embryophyta</taxon>
        <taxon>Tracheophyta</taxon>
        <taxon>Spermatophyta</taxon>
        <taxon>Magnoliopsida</taxon>
        <taxon>Liliopsida</taxon>
        <taxon>Asparagales</taxon>
        <taxon>Asparagaceae</taxon>
        <taxon>Asparagoideae</taxon>
        <taxon>Asparagus</taxon>
    </lineage>
</organism>
<gene>
    <name evidence="2" type="ORF">20.t00003</name>
</gene>
<evidence type="ECO:0000313" key="2">
    <source>
        <dbReference type="EMBL" id="ABD63151.1"/>
    </source>
</evidence>
<reference evidence="2" key="1">
    <citation type="submission" date="2006-03" db="EMBL/GenBank/DDBJ databases">
        <title>Comparative Sequence and Genetic Analyses of Asparagus BACs Reveal No Microsynteny with Onion or Rice.</title>
        <authorList>
            <person name="Jernej J."/>
            <person name="Telgmann A."/>
            <person name="Jung C."/>
            <person name="Cheung F."/>
            <person name="Havey M.J."/>
            <person name="Town C.D."/>
        </authorList>
    </citation>
    <scope>NUCLEOTIDE SEQUENCE</scope>
</reference>
<feature type="region of interest" description="Disordered" evidence="1">
    <location>
        <begin position="970"/>
        <end position="1011"/>
    </location>
</feature>
<feature type="region of interest" description="Disordered" evidence="1">
    <location>
        <begin position="697"/>
        <end position="745"/>
    </location>
</feature>